<dbReference type="InterPro" id="IPR050067">
    <property type="entry name" value="IPM_dehydratase_rel_enz"/>
</dbReference>
<sequence>MPVDQTPRPQNPPRSSPQRSPQRPPQTLAQKLIAAACGRASVEQGEIVTCAVDLAMFHDSSGPRRLQPMLEELGASLWDPKKIVLVIDHYVPESDDESRRIVRIARDWAAGQQLPNVYDSVGICHVVVPQHGHIRPGMFCVGGDSHSPTGGAFGAYMFGIGSTEMLGVAVTGKIWVKVPQTLMMRWNGQLAAGVTAKDMMLHMIGRYGMNGGRYQAVEFCGEAVRALPMQERMTLSNMSAELGSQVGLIAPDEITAAYLRAAGVTEALDLARWQSDADAEAEWHDFDAASLAPQVAAPHSPANARDVDQYRDVPVQVAYIGACTGAKLEDLRAAALVLRGRRLAQGMRLMVAPASRLDQQQAEQEGVMQVLQDAGAQVLATSCGACAGYGGSIPDGASVISTTARNFKGRMGSETAQVYLASPYTVAASAVAGCIADPREVMA</sequence>
<keyword evidence="5" id="KW-0411">Iron-sulfur</keyword>
<dbReference type="SUPFAM" id="SSF53732">
    <property type="entry name" value="Aconitase iron-sulfur domain"/>
    <property type="match status" value="1"/>
</dbReference>
<evidence type="ECO:0000313" key="10">
    <source>
        <dbReference type="Proteomes" id="UP001161094"/>
    </source>
</evidence>
<reference evidence="9" key="1">
    <citation type="submission" date="2022-09" db="EMBL/GenBank/DDBJ databases">
        <title>Intensive care unit water sources are persistently colonized with multi-drug resistant bacteria and are the site of extensive horizontal gene transfer of antibiotic resistance genes.</title>
        <authorList>
            <person name="Diorio-Toth L."/>
        </authorList>
    </citation>
    <scope>NUCLEOTIDE SEQUENCE</scope>
    <source>
        <strain evidence="9">GD03843</strain>
    </source>
</reference>
<keyword evidence="4" id="KW-0408">Iron</keyword>
<dbReference type="NCBIfam" id="TIGR01343">
    <property type="entry name" value="hacA_fam"/>
    <property type="match status" value="1"/>
</dbReference>
<dbReference type="GO" id="GO:0043436">
    <property type="term" value="P:oxoacid metabolic process"/>
    <property type="evidence" value="ECO:0007669"/>
    <property type="project" value="UniProtKB-ARBA"/>
</dbReference>
<evidence type="ECO:0000259" key="8">
    <source>
        <dbReference type="Pfam" id="PF00330"/>
    </source>
</evidence>
<dbReference type="Pfam" id="PF00330">
    <property type="entry name" value="Aconitase"/>
    <property type="match status" value="1"/>
</dbReference>
<evidence type="ECO:0000256" key="2">
    <source>
        <dbReference type="ARBA" id="ARBA00022485"/>
    </source>
</evidence>
<organism evidence="9 10">
    <name type="scientific">Achromobacter spanius</name>
    <dbReference type="NCBI Taxonomy" id="217203"/>
    <lineage>
        <taxon>Bacteria</taxon>
        <taxon>Pseudomonadati</taxon>
        <taxon>Pseudomonadota</taxon>
        <taxon>Betaproteobacteria</taxon>
        <taxon>Burkholderiales</taxon>
        <taxon>Alcaligenaceae</taxon>
        <taxon>Achromobacter</taxon>
    </lineage>
</organism>
<evidence type="ECO:0000256" key="1">
    <source>
        <dbReference type="ARBA" id="ARBA00011271"/>
    </source>
</evidence>
<dbReference type="NCBIfam" id="NF001614">
    <property type="entry name" value="PRK00402.1"/>
    <property type="match status" value="1"/>
</dbReference>
<dbReference type="Gene3D" id="3.30.499.10">
    <property type="entry name" value="Aconitase, domain 3"/>
    <property type="match status" value="2"/>
</dbReference>
<evidence type="ECO:0000313" key="9">
    <source>
        <dbReference type="EMBL" id="MDH0739496.1"/>
    </source>
</evidence>
<dbReference type="GO" id="GO:0016836">
    <property type="term" value="F:hydro-lyase activity"/>
    <property type="evidence" value="ECO:0007669"/>
    <property type="project" value="InterPro"/>
</dbReference>
<proteinExistence type="predicted"/>
<dbReference type="InterPro" id="IPR036008">
    <property type="entry name" value="Aconitase_4Fe-4S_dom"/>
</dbReference>
<dbReference type="GO" id="GO:0008652">
    <property type="term" value="P:amino acid biosynthetic process"/>
    <property type="evidence" value="ECO:0007669"/>
    <property type="project" value="InterPro"/>
</dbReference>
<dbReference type="PANTHER" id="PTHR43822">
    <property type="entry name" value="HOMOACONITASE, MITOCHONDRIAL-RELATED"/>
    <property type="match status" value="1"/>
</dbReference>
<dbReference type="GO" id="GO:0046872">
    <property type="term" value="F:metal ion binding"/>
    <property type="evidence" value="ECO:0007669"/>
    <property type="project" value="UniProtKB-KW"/>
</dbReference>
<keyword evidence="3" id="KW-0479">Metal-binding</keyword>
<comment type="subunit">
    <text evidence="1">Heterodimer of LeuC and LeuD.</text>
</comment>
<evidence type="ECO:0000256" key="4">
    <source>
        <dbReference type="ARBA" id="ARBA00023004"/>
    </source>
</evidence>
<protein>
    <submittedName>
        <fullName evidence="9">3-isopropylmalate dehydratase large subunit</fullName>
    </submittedName>
</protein>
<dbReference type="Proteomes" id="UP001161094">
    <property type="component" value="Unassembled WGS sequence"/>
</dbReference>
<dbReference type="RefSeq" id="WP_279997123.1">
    <property type="nucleotide sequence ID" value="NZ_JAOCDZ010000026.1"/>
</dbReference>
<dbReference type="EMBL" id="JAOCDZ010000026">
    <property type="protein sequence ID" value="MDH0739496.1"/>
    <property type="molecule type" value="Genomic_DNA"/>
</dbReference>
<keyword evidence="2" id="KW-0004">4Fe-4S</keyword>
<dbReference type="InterPro" id="IPR001030">
    <property type="entry name" value="Acoase/IPM_deHydtase_lsu_aba"/>
</dbReference>
<comment type="caution">
    <text evidence="9">The sequence shown here is derived from an EMBL/GenBank/DDBJ whole genome shotgun (WGS) entry which is preliminary data.</text>
</comment>
<evidence type="ECO:0000256" key="7">
    <source>
        <dbReference type="SAM" id="MobiDB-lite"/>
    </source>
</evidence>
<evidence type="ECO:0000256" key="6">
    <source>
        <dbReference type="ARBA" id="ARBA00023239"/>
    </source>
</evidence>
<accession>A0AA42S7F1</accession>
<evidence type="ECO:0000256" key="3">
    <source>
        <dbReference type="ARBA" id="ARBA00022723"/>
    </source>
</evidence>
<dbReference type="InterPro" id="IPR006251">
    <property type="entry name" value="Homoacnase/IPMdehydase_lsu"/>
</dbReference>
<gene>
    <name evidence="9" type="ORF">N5D93_27055</name>
</gene>
<dbReference type="PANTHER" id="PTHR43822:SF2">
    <property type="entry name" value="HOMOACONITASE, MITOCHONDRIAL"/>
    <property type="match status" value="1"/>
</dbReference>
<dbReference type="InterPro" id="IPR015931">
    <property type="entry name" value="Acnase/IPM_dHydase_lsu_aba_1/3"/>
</dbReference>
<dbReference type="AlphaFoldDB" id="A0AA42S7F1"/>
<keyword evidence="6" id="KW-0456">Lyase</keyword>
<evidence type="ECO:0000256" key="5">
    <source>
        <dbReference type="ARBA" id="ARBA00023014"/>
    </source>
</evidence>
<feature type="region of interest" description="Disordered" evidence="7">
    <location>
        <begin position="1"/>
        <end position="25"/>
    </location>
</feature>
<feature type="domain" description="Aconitase/3-isopropylmalate dehydratase large subunit alpha/beta/alpha" evidence="8">
    <location>
        <begin position="44"/>
        <end position="309"/>
    </location>
</feature>
<dbReference type="PRINTS" id="PR00415">
    <property type="entry name" value="ACONITASE"/>
</dbReference>
<name>A0AA42S7F1_9BURK</name>
<dbReference type="GO" id="GO:0051539">
    <property type="term" value="F:4 iron, 4 sulfur cluster binding"/>
    <property type="evidence" value="ECO:0007669"/>
    <property type="project" value="UniProtKB-KW"/>
</dbReference>